<feature type="signal peptide" evidence="1">
    <location>
        <begin position="1"/>
        <end position="21"/>
    </location>
</feature>
<keyword evidence="1" id="KW-0732">Signal</keyword>
<sequence length="148" mass="15654">MYYSPTINLLASFLLLAQSSSTIITSTGTFLPFTRPTLASNSTFFTYISVRYPNTTTTVIFTPGPTNTTTIWTTIPIASITGDPFCINQASPQQGIGNHCVCSNGATLNPIPWTKGGNISDYQPCAYTTVDVGGGRGNTTTVVVVGGR</sequence>
<dbReference type="AlphaFoldDB" id="A0AAN7BTE3"/>
<dbReference type="EMBL" id="MU865310">
    <property type="protein sequence ID" value="KAK4229200.1"/>
    <property type="molecule type" value="Genomic_DNA"/>
</dbReference>
<feature type="chain" id="PRO_5042909142" evidence="1">
    <location>
        <begin position="22"/>
        <end position="148"/>
    </location>
</feature>
<evidence type="ECO:0000256" key="1">
    <source>
        <dbReference type="SAM" id="SignalP"/>
    </source>
</evidence>
<comment type="caution">
    <text evidence="2">The sequence shown here is derived from an EMBL/GenBank/DDBJ whole genome shotgun (WGS) entry which is preliminary data.</text>
</comment>
<gene>
    <name evidence="2" type="ORF">QBC38DRAFT_118674</name>
</gene>
<dbReference type="Proteomes" id="UP001301958">
    <property type="component" value="Unassembled WGS sequence"/>
</dbReference>
<evidence type="ECO:0000313" key="3">
    <source>
        <dbReference type="Proteomes" id="UP001301958"/>
    </source>
</evidence>
<keyword evidence="3" id="KW-1185">Reference proteome</keyword>
<protein>
    <submittedName>
        <fullName evidence="2">Uncharacterized protein</fullName>
    </submittedName>
</protein>
<evidence type="ECO:0000313" key="2">
    <source>
        <dbReference type="EMBL" id="KAK4229200.1"/>
    </source>
</evidence>
<reference evidence="2" key="1">
    <citation type="journal article" date="2023" name="Mol. Phylogenet. Evol.">
        <title>Genome-scale phylogeny and comparative genomics of the fungal order Sordariales.</title>
        <authorList>
            <person name="Hensen N."/>
            <person name="Bonometti L."/>
            <person name="Westerberg I."/>
            <person name="Brannstrom I.O."/>
            <person name="Guillou S."/>
            <person name="Cros-Aarteil S."/>
            <person name="Calhoun S."/>
            <person name="Haridas S."/>
            <person name="Kuo A."/>
            <person name="Mondo S."/>
            <person name="Pangilinan J."/>
            <person name="Riley R."/>
            <person name="LaButti K."/>
            <person name="Andreopoulos B."/>
            <person name="Lipzen A."/>
            <person name="Chen C."/>
            <person name="Yan M."/>
            <person name="Daum C."/>
            <person name="Ng V."/>
            <person name="Clum A."/>
            <person name="Steindorff A."/>
            <person name="Ohm R.A."/>
            <person name="Martin F."/>
            <person name="Silar P."/>
            <person name="Natvig D.O."/>
            <person name="Lalanne C."/>
            <person name="Gautier V."/>
            <person name="Ament-Velasquez S.L."/>
            <person name="Kruys A."/>
            <person name="Hutchinson M.I."/>
            <person name="Powell A.J."/>
            <person name="Barry K."/>
            <person name="Miller A.N."/>
            <person name="Grigoriev I.V."/>
            <person name="Debuchy R."/>
            <person name="Gladieux P."/>
            <person name="Hiltunen Thoren M."/>
            <person name="Johannesson H."/>
        </authorList>
    </citation>
    <scope>NUCLEOTIDE SEQUENCE</scope>
    <source>
        <strain evidence="2">CBS 990.96</strain>
    </source>
</reference>
<reference evidence="2" key="2">
    <citation type="submission" date="2023-05" db="EMBL/GenBank/DDBJ databases">
        <authorList>
            <consortium name="Lawrence Berkeley National Laboratory"/>
            <person name="Steindorff A."/>
            <person name="Hensen N."/>
            <person name="Bonometti L."/>
            <person name="Westerberg I."/>
            <person name="Brannstrom I.O."/>
            <person name="Guillou S."/>
            <person name="Cros-Aarteil S."/>
            <person name="Calhoun S."/>
            <person name="Haridas S."/>
            <person name="Kuo A."/>
            <person name="Mondo S."/>
            <person name="Pangilinan J."/>
            <person name="Riley R."/>
            <person name="Labutti K."/>
            <person name="Andreopoulos B."/>
            <person name="Lipzen A."/>
            <person name="Chen C."/>
            <person name="Yanf M."/>
            <person name="Daum C."/>
            <person name="Ng V."/>
            <person name="Clum A."/>
            <person name="Ohm R."/>
            <person name="Martin F."/>
            <person name="Silar P."/>
            <person name="Natvig D."/>
            <person name="Lalanne C."/>
            <person name="Gautier V."/>
            <person name="Ament-Velasquez S.L."/>
            <person name="Kruys A."/>
            <person name="Hutchinson M.I."/>
            <person name="Powell A.J."/>
            <person name="Barry K."/>
            <person name="Miller A.N."/>
            <person name="Grigoriev I.V."/>
            <person name="Debuchy R."/>
            <person name="Gladieux P."/>
            <person name="Thoren M.H."/>
            <person name="Johannesson H."/>
        </authorList>
    </citation>
    <scope>NUCLEOTIDE SEQUENCE</scope>
    <source>
        <strain evidence="2">CBS 990.96</strain>
    </source>
</reference>
<name>A0AAN7BTE3_9PEZI</name>
<accession>A0AAN7BTE3</accession>
<proteinExistence type="predicted"/>
<organism evidence="2 3">
    <name type="scientific">Podospora fimiseda</name>
    <dbReference type="NCBI Taxonomy" id="252190"/>
    <lineage>
        <taxon>Eukaryota</taxon>
        <taxon>Fungi</taxon>
        <taxon>Dikarya</taxon>
        <taxon>Ascomycota</taxon>
        <taxon>Pezizomycotina</taxon>
        <taxon>Sordariomycetes</taxon>
        <taxon>Sordariomycetidae</taxon>
        <taxon>Sordariales</taxon>
        <taxon>Podosporaceae</taxon>
        <taxon>Podospora</taxon>
    </lineage>
</organism>